<reference evidence="3" key="1">
    <citation type="submission" date="2020-12" db="UniProtKB">
        <authorList>
            <consortium name="WormBaseParasite"/>
        </authorList>
    </citation>
    <scope>IDENTIFICATION</scope>
    <source>
        <strain evidence="3">MHco3</strain>
    </source>
</reference>
<evidence type="ECO:0000313" key="3">
    <source>
        <dbReference type="WBParaSite" id="HCON_00031720-00001"/>
    </source>
</evidence>
<evidence type="ECO:0000256" key="1">
    <source>
        <dbReference type="SAM" id="MobiDB-lite"/>
    </source>
</evidence>
<organism evidence="2 3">
    <name type="scientific">Haemonchus contortus</name>
    <name type="common">Barber pole worm</name>
    <dbReference type="NCBI Taxonomy" id="6289"/>
    <lineage>
        <taxon>Eukaryota</taxon>
        <taxon>Metazoa</taxon>
        <taxon>Ecdysozoa</taxon>
        <taxon>Nematoda</taxon>
        <taxon>Chromadorea</taxon>
        <taxon>Rhabditida</taxon>
        <taxon>Rhabditina</taxon>
        <taxon>Rhabditomorpha</taxon>
        <taxon>Strongyloidea</taxon>
        <taxon>Trichostrongylidae</taxon>
        <taxon>Haemonchus</taxon>
    </lineage>
</organism>
<dbReference type="WBParaSite" id="HCON_00031720-00001">
    <property type="protein sequence ID" value="HCON_00031720-00001"/>
    <property type="gene ID" value="HCON_00031720"/>
</dbReference>
<dbReference type="Proteomes" id="UP000025227">
    <property type="component" value="Unplaced"/>
</dbReference>
<proteinExistence type="predicted"/>
<protein>
    <submittedName>
        <fullName evidence="3">Protein F16C3.3</fullName>
    </submittedName>
</protein>
<accession>A0A7I4Y188</accession>
<dbReference type="AlphaFoldDB" id="A0A7I4Y188"/>
<sequence>MLSIDRRTGILTARRKVAQKAQQVDGEERRKTTRVRPESLPLVVPNGCIRSNGSSTGSKTRPTITEMIDNQEPPIRLRALPPLRHCTERKKKPTRIHPILSKRDDTADTQQPSAVVCTPPQLGSLRRPTPDSEETVNLVTPLSQRTPSVIVELGIQTDDNFDRDIALVTEQLVASAISRAIESLKKENEIARLRRQAQSYKELFNKLHHSTKFTIEEKNKVIESLKHEAFLRYTRNLAQETCNQITEASLAHVAKLEEITPKTRSIGLDTRSMNRHLTKLQLMTTELEEDFFPWIFARADRMFRRAMTTIQLENMLIRRTDSFRRLKFEII</sequence>
<feature type="region of interest" description="Disordered" evidence="1">
    <location>
        <begin position="15"/>
        <end position="35"/>
    </location>
</feature>
<dbReference type="OrthoDB" id="5805446at2759"/>
<keyword evidence="2" id="KW-1185">Reference proteome</keyword>
<name>A0A7I4Y188_HAECO</name>
<feature type="region of interest" description="Disordered" evidence="1">
    <location>
        <begin position="89"/>
        <end position="133"/>
    </location>
</feature>
<evidence type="ECO:0000313" key="2">
    <source>
        <dbReference type="Proteomes" id="UP000025227"/>
    </source>
</evidence>